<keyword evidence="3" id="KW-1185">Reference proteome</keyword>
<dbReference type="AlphaFoldDB" id="A0A550CCX4"/>
<evidence type="ECO:0000313" key="3">
    <source>
        <dbReference type="Proteomes" id="UP000320762"/>
    </source>
</evidence>
<evidence type="ECO:0000313" key="2">
    <source>
        <dbReference type="EMBL" id="TRM62653.1"/>
    </source>
</evidence>
<reference evidence="2 3" key="1">
    <citation type="journal article" date="2019" name="New Phytol.">
        <title>Comparative genomics reveals unique wood-decay strategies and fruiting body development in the Schizophyllaceae.</title>
        <authorList>
            <person name="Almasi E."/>
            <person name="Sahu N."/>
            <person name="Krizsan K."/>
            <person name="Balint B."/>
            <person name="Kovacs G.M."/>
            <person name="Kiss B."/>
            <person name="Cseklye J."/>
            <person name="Drula E."/>
            <person name="Henrissat B."/>
            <person name="Nagy I."/>
            <person name="Chovatia M."/>
            <person name="Adam C."/>
            <person name="LaButti K."/>
            <person name="Lipzen A."/>
            <person name="Riley R."/>
            <person name="Grigoriev I.V."/>
            <person name="Nagy L.G."/>
        </authorList>
    </citation>
    <scope>NUCLEOTIDE SEQUENCE [LARGE SCALE GENOMIC DNA]</scope>
    <source>
        <strain evidence="2 3">NL-1724</strain>
    </source>
</reference>
<accession>A0A550CCX4</accession>
<name>A0A550CCX4_9AGAR</name>
<dbReference type="Proteomes" id="UP000320762">
    <property type="component" value="Unassembled WGS sequence"/>
</dbReference>
<evidence type="ECO:0000256" key="1">
    <source>
        <dbReference type="SAM" id="MobiDB-lite"/>
    </source>
</evidence>
<proteinExistence type="predicted"/>
<organism evidence="2 3">
    <name type="scientific">Schizophyllum amplum</name>
    <dbReference type="NCBI Taxonomy" id="97359"/>
    <lineage>
        <taxon>Eukaryota</taxon>
        <taxon>Fungi</taxon>
        <taxon>Dikarya</taxon>
        <taxon>Basidiomycota</taxon>
        <taxon>Agaricomycotina</taxon>
        <taxon>Agaricomycetes</taxon>
        <taxon>Agaricomycetidae</taxon>
        <taxon>Agaricales</taxon>
        <taxon>Schizophyllaceae</taxon>
        <taxon>Schizophyllum</taxon>
    </lineage>
</organism>
<comment type="caution">
    <text evidence="2">The sequence shown here is derived from an EMBL/GenBank/DDBJ whole genome shotgun (WGS) entry which is preliminary data.</text>
</comment>
<feature type="compositionally biased region" description="Low complexity" evidence="1">
    <location>
        <begin position="238"/>
        <end position="247"/>
    </location>
</feature>
<dbReference type="OrthoDB" id="10377605at2759"/>
<dbReference type="EMBL" id="VDMD01000012">
    <property type="protein sequence ID" value="TRM62653.1"/>
    <property type="molecule type" value="Genomic_DNA"/>
</dbReference>
<feature type="region of interest" description="Disordered" evidence="1">
    <location>
        <begin position="186"/>
        <end position="275"/>
    </location>
</feature>
<protein>
    <submittedName>
        <fullName evidence="2">Uncharacterized protein</fullName>
    </submittedName>
</protein>
<sequence length="568" mass="60123">MSQGRLDAVSGLTRKSLCRFLSDDDRARSDLMELIGDLELCVNSEEEDLGLVLQAIDNELERPSIGNFHSSWRADLTTSASKSKVLDATLPTIDATEDSNDRAMHAIGAACPDSQAQTKDSYLATPLRSKYFPRLSPSTLRLLLQSPATSVESPDISIALFEDAGTKHSEISLTSSVAATVFASPTSSESSIPDVQAGPAPKPTFKPPVLMEMPLTPPPTGEMPSVARFPSPPPAPLSPASSIAATSDKPPPSPEVLQNWSPPPTPPPLTARQRRRQPLTINIAAANILRGRLPPAGLIRPFSEAARVPVSKAVPIPHVPHLSLLSPTAVSRFRRVINEMRGVDEESDGVAADGAVTADEAFVPDDAVDTNDGGDIWKNACGPGGDMQAFWKDAFASPPTVKLDFDVFTRTPPASTSPGPDESLVETSASTSPSVVSQAVRSPVAPTYSVIAPARLCIASQTLSAASALSVTALDSFPDPLPAPLRTQADTRLDKPPADTYLDSLPPSAKGYVQTDTRLRGLAHLLEERAVGDEAEAQMLFSLAERMSAMAGKRREAVSLIKTFGGGP</sequence>
<gene>
    <name evidence="2" type="ORF">BD626DRAFT_498053</name>
</gene>